<dbReference type="GO" id="GO:0047804">
    <property type="term" value="F:cysteine-S-conjugate beta-lyase activity"/>
    <property type="evidence" value="ECO:0007669"/>
    <property type="project" value="UniProtKB-EC"/>
</dbReference>
<comment type="cofactor">
    <cofactor evidence="1">
        <name>pyridoxal 5'-phosphate</name>
        <dbReference type="ChEBI" id="CHEBI:597326"/>
    </cofactor>
</comment>
<dbReference type="Proteomes" id="UP001145069">
    <property type="component" value="Unassembled WGS sequence"/>
</dbReference>
<keyword evidence="7" id="KW-0032">Aminotransferase</keyword>
<evidence type="ECO:0000313" key="7">
    <source>
        <dbReference type="EMBL" id="MDC3418295.1"/>
    </source>
</evidence>
<dbReference type="AlphaFoldDB" id="A0A9X3WEC5"/>
<keyword evidence="8" id="KW-1185">Reference proteome</keyword>
<evidence type="ECO:0000256" key="3">
    <source>
        <dbReference type="ARBA" id="ARBA00022898"/>
    </source>
</evidence>
<dbReference type="NCBIfam" id="TIGR04350">
    <property type="entry name" value="C_S_lyase_PatB"/>
    <property type="match status" value="1"/>
</dbReference>
<sequence length="386" mass="44048">MGSFKKEINRRGTNSVKWDLASSIYGSSEVLPMWVADMDFETPFTVKEALTERAEHGIFGYTYTDTSVHSSIIDWITRRHRWEIKASWLVYSPGVIPTLHAAIEALTRPNDRVLIQTPVYPPFYDVIKKHDRTLVTNPLMLKDNQYSIDFDDFAEKIKHVSLFILCNPHNPVGRVWTEEELRKMAELCIANHVTIISDEIHADLIYHNNKHIPIGALSNEINHQTVTCMSPTKTFNLAGLQASFAFTPNKQLRDNLKKQFEKHGINYLNTMGLVAMQVAYQTGEQWLNELINILEENKTIVTNALANVEEINVIEPQGTYLIWMDCRNMGLDHEQLKKFMIEQAKLGLNDGITFGQEGEGFMRLNIACPPDTVKNGMKRLLTALGK</sequence>
<dbReference type="GO" id="GO:0030170">
    <property type="term" value="F:pyridoxal phosphate binding"/>
    <property type="evidence" value="ECO:0007669"/>
    <property type="project" value="InterPro"/>
</dbReference>
<keyword evidence="3" id="KW-0663">Pyridoxal phosphate</keyword>
<dbReference type="CDD" id="cd00609">
    <property type="entry name" value="AAT_like"/>
    <property type="match status" value="1"/>
</dbReference>
<keyword evidence="4" id="KW-0456">Lyase</keyword>
<dbReference type="Gene3D" id="3.90.1150.10">
    <property type="entry name" value="Aspartate Aminotransferase, domain 1"/>
    <property type="match status" value="1"/>
</dbReference>
<dbReference type="InterPro" id="IPR004839">
    <property type="entry name" value="Aminotransferase_I/II_large"/>
</dbReference>
<dbReference type="EC" id="4.4.1.13" evidence="2"/>
<dbReference type="Pfam" id="PF00155">
    <property type="entry name" value="Aminotran_1_2"/>
    <property type="match status" value="1"/>
</dbReference>
<name>A0A9X3WEC5_9BACI</name>
<dbReference type="InterPro" id="IPR015422">
    <property type="entry name" value="PyrdxlP-dep_Trfase_small"/>
</dbReference>
<dbReference type="PANTHER" id="PTHR43525">
    <property type="entry name" value="PROTEIN MALY"/>
    <property type="match status" value="1"/>
</dbReference>
<dbReference type="GO" id="GO:0008483">
    <property type="term" value="F:transaminase activity"/>
    <property type="evidence" value="ECO:0007669"/>
    <property type="project" value="UniProtKB-KW"/>
</dbReference>
<proteinExistence type="inferred from homology"/>
<evidence type="ECO:0000256" key="4">
    <source>
        <dbReference type="ARBA" id="ARBA00023239"/>
    </source>
</evidence>
<evidence type="ECO:0000259" key="6">
    <source>
        <dbReference type="Pfam" id="PF00155"/>
    </source>
</evidence>
<dbReference type="InterPro" id="IPR015424">
    <property type="entry name" value="PyrdxlP-dep_Trfase"/>
</dbReference>
<dbReference type="SUPFAM" id="SSF53383">
    <property type="entry name" value="PLP-dependent transferases"/>
    <property type="match status" value="1"/>
</dbReference>
<dbReference type="Gene3D" id="3.40.640.10">
    <property type="entry name" value="Type I PLP-dependent aspartate aminotransferase-like (Major domain)"/>
    <property type="match status" value="1"/>
</dbReference>
<keyword evidence="7" id="KW-0808">Transferase</keyword>
<dbReference type="RefSeq" id="WP_272447356.1">
    <property type="nucleotide sequence ID" value="NZ_JAMQKC010000023.1"/>
</dbReference>
<accession>A0A9X3WEC5</accession>
<protein>
    <recommendedName>
        <fullName evidence="2">cysteine-S-conjugate beta-lyase</fullName>
        <ecNumber evidence="2">4.4.1.13</ecNumber>
    </recommendedName>
</protein>
<organism evidence="7 8">
    <name type="scientific">Aquibacillus salsiterrae</name>
    <dbReference type="NCBI Taxonomy" id="2950439"/>
    <lineage>
        <taxon>Bacteria</taxon>
        <taxon>Bacillati</taxon>
        <taxon>Bacillota</taxon>
        <taxon>Bacilli</taxon>
        <taxon>Bacillales</taxon>
        <taxon>Bacillaceae</taxon>
        <taxon>Aquibacillus</taxon>
    </lineage>
</organism>
<evidence type="ECO:0000256" key="2">
    <source>
        <dbReference type="ARBA" id="ARBA00012224"/>
    </source>
</evidence>
<evidence type="ECO:0000256" key="5">
    <source>
        <dbReference type="ARBA" id="ARBA00037974"/>
    </source>
</evidence>
<gene>
    <name evidence="7" type="ORF">NC799_15510</name>
</gene>
<feature type="domain" description="Aminotransferase class I/classII large" evidence="6">
    <location>
        <begin position="36"/>
        <end position="380"/>
    </location>
</feature>
<evidence type="ECO:0000256" key="1">
    <source>
        <dbReference type="ARBA" id="ARBA00001933"/>
    </source>
</evidence>
<comment type="caution">
    <text evidence="7">The sequence shown here is derived from an EMBL/GenBank/DDBJ whole genome shotgun (WGS) entry which is preliminary data.</text>
</comment>
<evidence type="ECO:0000313" key="8">
    <source>
        <dbReference type="Proteomes" id="UP001145069"/>
    </source>
</evidence>
<dbReference type="InterPro" id="IPR015421">
    <property type="entry name" value="PyrdxlP-dep_Trfase_major"/>
</dbReference>
<comment type="similarity">
    <text evidence="5">Belongs to the class-II pyridoxal-phosphate-dependent aminotransferase family. MalY/PatB cystathionine beta-lyase subfamily.</text>
</comment>
<dbReference type="PANTHER" id="PTHR43525:SF1">
    <property type="entry name" value="PROTEIN MALY"/>
    <property type="match status" value="1"/>
</dbReference>
<dbReference type="EMBL" id="JAMQKC010000023">
    <property type="protein sequence ID" value="MDC3418295.1"/>
    <property type="molecule type" value="Genomic_DNA"/>
</dbReference>
<reference evidence="7" key="1">
    <citation type="submission" date="2022-06" db="EMBL/GenBank/DDBJ databases">
        <title>Aquibacillus sp. a new bacterium isolated from soil saline samples.</title>
        <authorList>
            <person name="Galisteo C."/>
            <person name="De La Haba R."/>
            <person name="Sanchez-Porro C."/>
            <person name="Ventosa A."/>
        </authorList>
    </citation>
    <scope>NUCLEOTIDE SEQUENCE</scope>
    <source>
        <strain evidence="7">3ASR75-54</strain>
    </source>
</reference>
<dbReference type="InterPro" id="IPR027619">
    <property type="entry name" value="C-S_lyase_PatB-like"/>
</dbReference>
<dbReference type="InterPro" id="IPR051798">
    <property type="entry name" value="Class-II_PLP-Dep_Aminotrans"/>
</dbReference>